<proteinExistence type="inferred from homology"/>
<dbReference type="GO" id="GO:0004515">
    <property type="term" value="F:nicotinate-nucleotide adenylyltransferase activity"/>
    <property type="evidence" value="ECO:0007669"/>
    <property type="project" value="UniProtKB-UniRule"/>
</dbReference>
<keyword evidence="5 11" id="KW-0808">Transferase</keyword>
<dbReference type="GO" id="GO:0009435">
    <property type="term" value="P:NAD+ biosynthetic process"/>
    <property type="evidence" value="ECO:0007669"/>
    <property type="project" value="UniProtKB-UniRule"/>
</dbReference>
<dbReference type="Gene3D" id="3.40.50.620">
    <property type="entry name" value="HUPs"/>
    <property type="match status" value="1"/>
</dbReference>
<dbReference type="eggNOG" id="COG1057">
    <property type="taxonomic scope" value="Bacteria"/>
</dbReference>
<evidence type="ECO:0000313" key="13">
    <source>
        <dbReference type="EMBL" id="ABK45833.1"/>
    </source>
</evidence>
<evidence type="ECO:0000256" key="11">
    <source>
        <dbReference type="HAMAP-Rule" id="MF_00244"/>
    </source>
</evidence>
<evidence type="ECO:0000256" key="10">
    <source>
        <dbReference type="ARBA" id="ARBA00048721"/>
    </source>
</evidence>
<dbReference type="NCBIfam" id="TIGR00482">
    <property type="entry name" value="nicotinate (nicotinamide) nucleotide adenylyltransferase"/>
    <property type="match status" value="1"/>
</dbReference>
<dbReference type="HAMAP" id="MF_00244">
    <property type="entry name" value="NaMN_adenylyltr"/>
    <property type="match status" value="1"/>
</dbReference>
<dbReference type="GO" id="GO:0005524">
    <property type="term" value="F:ATP binding"/>
    <property type="evidence" value="ECO:0007669"/>
    <property type="project" value="UniProtKB-KW"/>
</dbReference>
<evidence type="ECO:0000256" key="5">
    <source>
        <dbReference type="ARBA" id="ARBA00022679"/>
    </source>
</evidence>
<dbReference type="InterPro" id="IPR005248">
    <property type="entry name" value="NadD/NMNAT"/>
</dbReference>
<evidence type="ECO:0000313" key="14">
    <source>
        <dbReference type="Proteomes" id="UP000002586"/>
    </source>
</evidence>
<evidence type="ECO:0000256" key="9">
    <source>
        <dbReference type="ARBA" id="ARBA00023027"/>
    </source>
</evidence>
<keyword evidence="14" id="KW-1185">Reference proteome</keyword>
<dbReference type="InterPro" id="IPR014729">
    <property type="entry name" value="Rossmann-like_a/b/a_fold"/>
</dbReference>
<comment type="catalytic activity">
    <reaction evidence="10 11">
        <text>nicotinate beta-D-ribonucleotide + ATP + H(+) = deamido-NAD(+) + diphosphate</text>
        <dbReference type="Rhea" id="RHEA:22860"/>
        <dbReference type="ChEBI" id="CHEBI:15378"/>
        <dbReference type="ChEBI" id="CHEBI:30616"/>
        <dbReference type="ChEBI" id="CHEBI:33019"/>
        <dbReference type="ChEBI" id="CHEBI:57502"/>
        <dbReference type="ChEBI" id="CHEBI:58437"/>
        <dbReference type="EC" id="2.7.7.18"/>
    </reaction>
</comment>
<evidence type="ECO:0000256" key="8">
    <source>
        <dbReference type="ARBA" id="ARBA00022840"/>
    </source>
</evidence>
<keyword evidence="8 11" id="KW-0067">ATP-binding</keyword>
<evidence type="ECO:0000256" key="1">
    <source>
        <dbReference type="ARBA" id="ARBA00002324"/>
    </source>
</evidence>
<dbReference type="OrthoDB" id="5295945at2"/>
<dbReference type="EMBL" id="CP000471">
    <property type="protein sequence ID" value="ABK45833.1"/>
    <property type="molecule type" value="Genomic_DNA"/>
</dbReference>
<comment type="function">
    <text evidence="1 11">Catalyzes the reversible adenylation of nicotinate mononucleotide (NaMN) to nicotinic acid adenine dinucleotide (NaAD).</text>
</comment>
<evidence type="ECO:0000259" key="12">
    <source>
        <dbReference type="Pfam" id="PF01467"/>
    </source>
</evidence>
<dbReference type="UniPathway" id="UPA00253">
    <property type="reaction ID" value="UER00332"/>
</dbReference>
<dbReference type="STRING" id="156889.Mmc1_3347"/>
<accession>A0LCZ0</accession>
<keyword evidence="9 11" id="KW-0520">NAD</keyword>
<keyword evidence="4 11" id="KW-0662">Pyridine nucleotide biosynthesis</keyword>
<evidence type="ECO:0000256" key="4">
    <source>
        <dbReference type="ARBA" id="ARBA00022642"/>
    </source>
</evidence>
<reference evidence="13 14" key="2">
    <citation type="journal article" date="2012" name="Int. J. Syst. Evol. Microbiol.">
        <title>Magnetococcus marinus gen. nov., sp. nov., a marine, magnetotactic bacterium that represents a novel lineage (Magnetococcaceae fam. nov.; Magnetococcales ord. nov.) at the base of the Alphaproteobacteria.</title>
        <authorList>
            <person name="Bazylinski D.A."/>
            <person name="Williams T.J."/>
            <person name="Lefevre C.T."/>
            <person name="Berg R.J."/>
            <person name="Zhang C.L."/>
            <person name="Bowser S.S."/>
            <person name="Dean A.J."/>
            <person name="Beveridge T.J."/>
        </authorList>
    </citation>
    <scope>NUCLEOTIDE SEQUENCE [LARGE SCALE GENOMIC DNA]</scope>
    <source>
        <strain evidence="14">ATCC BAA-1437 / JCM 17883 / MC-1</strain>
    </source>
</reference>
<dbReference type="SUPFAM" id="SSF52374">
    <property type="entry name" value="Nucleotidylyl transferase"/>
    <property type="match status" value="1"/>
</dbReference>
<dbReference type="PANTHER" id="PTHR39321:SF3">
    <property type="entry name" value="PHOSPHOPANTETHEINE ADENYLYLTRANSFERASE"/>
    <property type="match status" value="1"/>
</dbReference>
<name>A0LCZ0_MAGMM</name>
<dbReference type="KEGG" id="mgm:Mmc1_3347"/>
<keyword evidence="7 11" id="KW-0547">Nucleotide-binding</keyword>
<sequence>MVTAFRQHLARRIGILGGSFNPPHLGHLRSAMEVMEGLGLDGMQLIPSGAHPFKGREMQATPEERLDMVRLAVSREPRFEANDIEVLQDGVGYTIDTLRSLARSRPTIEWVLVLGSDLLNELHLWKTWQLLIKYAHLCIMTRPGYIVDLQQTEAGRFLEPFMVQSPELLYREEMGRNGVIIQPVTPMGISSTAMREALVAGRSIDYLTPTRVVNYIQKQELYRP</sequence>
<dbReference type="Proteomes" id="UP000002586">
    <property type="component" value="Chromosome"/>
</dbReference>
<evidence type="ECO:0000256" key="2">
    <source>
        <dbReference type="ARBA" id="ARBA00005019"/>
    </source>
</evidence>
<comment type="similarity">
    <text evidence="3 11">Belongs to the NadD family.</text>
</comment>
<dbReference type="CDD" id="cd02165">
    <property type="entry name" value="NMNAT"/>
    <property type="match status" value="1"/>
</dbReference>
<keyword evidence="6 11" id="KW-0548">Nucleotidyltransferase</keyword>
<feature type="domain" description="Cytidyltransferase-like" evidence="12">
    <location>
        <begin position="15"/>
        <end position="196"/>
    </location>
</feature>
<dbReference type="InterPro" id="IPR004821">
    <property type="entry name" value="Cyt_trans-like"/>
</dbReference>
<evidence type="ECO:0000256" key="3">
    <source>
        <dbReference type="ARBA" id="ARBA00009014"/>
    </source>
</evidence>
<dbReference type="EC" id="2.7.7.18" evidence="11"/>
<comment type="pathway">
    <text evidence="2 11">Cofactor biosynthesis; NAD(+) biosynthesis; deamido-NAD(+) from nicotinate D-ribonucleotide: step 1/1.</text>
</comment>
<dbReference type="PANTHER" id="PTHR39321">
    <property type="entry name" value="NICOTINATE-NUCLEOTIDE ADENYLYLTRANSFERASE-RELATED"/>
    <property type="match status" value="1"/>
</dbReference>
<gene>
    <name evidence="11" type="primary">nadD</name>
    <name evidence="13" type="ordered locus">Mmc1_3347</name>
</gene>
<dbReference type="RefSeq" id="WP_011714892.1">
    <property type="nucleotide sequence ID" value="NC_008576.1"/>
</dbReference>
<dbReference type="Pfam" id="PF01467">
    <property type="entry name" value="CTP_transf_like"/>
    <property type="match status" value="1"/>
</dbReference>
<dbReference type="AlphaFoldDB" id="A0LCZ0"/>
<evidence type="ECO:0000256" key="7">
    <source>
        <dbReference type="ARBA" id="ARBA00022741"/>
    </source>
</evidence>
<dbReference type="HOGENOM" id="CLU_069765_3_1_5"/>
<evidence type="ECO:0000256" key="6">
    <source>
        <dbReference type="ARBA" id="ARBA00022695"/>
    </source>
</evidence>
<organism evidence="13 14">
    <name type="scientific">Magnetococcus marinus (strain ATCC BAA-1437 / JCM 17883 / MC-1)</name>
    <dbReference type="NCBI Taxonomy" id="156889"/>
    <lineage>
        <taxon>Bacteria</taxon>
        <taxon>Pseudomonadati</taxon>
        <taxon>Pseudomonadota</taxon>
        <taxon>Magnetococcia</taxon>
        <taxon>Magnetococcales</taxon>
        <taxon>Magnetococcaceae</taxon>
        <taxon>Magnetococcus</taxon>
    </lineage>
</organism>
<protein>
    <recommendedName>
        <fullName evidence="11">Probable nicotinate-nucleotide adenylyltransferase</fullName>
        <ecNumber evidence="11">2.7.7.18</ecNumber>
    </recommendedName>
    <alternativeName>
        <fullName evidence="11">Deamido-NAD(+) diphosphorylase</fullName>
    </alternativeName>
    <alternativeName>
        <fullName evidence="11">Deamido-NAD(+) pyrophosphorylase</fullName>
    </alternativeName>
    <alternativeName>
        <fullName evidence="11">Nicotinate mononucleotide adenylyltransferase</fullName>
        <shortName evidence="11">NaMN adenylyltransferase</shortName>
    </alternativeName>
</protein>
<reference evidence="14" key="1">
    <citation type="journal article" date="2009" name="Appl. Environ. Microbiol.">
        <title>Complete genome sequence of the chemolithoautotrophic marine magnetotactic coccus strain MC-1.</title>
        <authorList>
            <person name="Schubbe S."/>
            <person name="Williams T.J."/>
            <person name="Xie G."/>
            <person name="Kiss H.E."/>
            <person name="Brettin T.S."/>
            <person name="Martinez D."/>
            <person name="Ross C.A."/>
            <person name="Schuler D."/>
            <person name="Cox B.L."/>
            <person name="Nealson K.H."/>
            <person name="Bazylinski D.A."/>
        </authorList>
    </citation>
    <scope>NUCLEOTIDE SEQUENCE [LARGE SCALE GENOMIC DNA]</scope>
    <source>
        <strain evidence="14">ATCC BAA-1437 / JCM 17883 / MC-1</strain>
    </source>
</reference>
<dbReference type="NCBIfam" id="NF000840">
    <property type="entry name" value="PRK00071.1-3"/>
    <property type="match status" value="1"/>
</dbReference>